<name>A0ABT2NGA9_9RHOB</name>
<dbReference type="RefSeq" id="WP_261493403.1">
    <property type="nucleotide sequence ID" value="NZ_JAOCQF010000001.1"/>
</dbReference>
<dbReference type="PANTHER" id="PTHR40660:SF1">
    <property type="entry name" value="5'-PHOSPHATE OXIDASE PUTATIVE DOMAIN-CONTAINING PROTEIN-RELATED"/>
    <property type="match status" value="1"/>
</dbReference>
<dbReference type="InterPro" id="IPR003018">
    <property type="entry name" value="GAF"/>
</dbReference>
<dbReference type="SMART" id="SM00065">
    <property type="entry name" value="GAF"/>
    <property type="match status" value="1"/>
</dbReference>
<dbReference type="SUPFAM" id="SSF50475">
    <property type="entry name" value="FMN-binding split barrel"/>
    <property type="match status" value="1"/>
</dbReference>
<dbReference type="InterPro" id="IPR012349">
    <property type="entry name" value="Split_barrel_FMN-bd"/>
</dbReference>
<evidence type="ECO:0000259" key="1">
    <source>
        <dbReference type="SMART" id="SM00065"/>
    </source>
</evidence>
<evidence type="ECO:0000313" key="3">
    <source>
        <dbReference type="Proteomes" id="UP001205601"/>
    </source>
</evidence>
<proteinExistence type="predicted"/>
<gene>
    <name evidence="2" type="ORF">N5I32_00330</name>
</gene>
<comment type="caution">
    <text evidence="2">The sequence shown here is derived from an EMBL/GenBank/DDBJ whole genome shotgun (WGS) entry which is preliminary data.</text>
</comment>
<organism evidence="2 3">
    <name type="scientific">Albidovulum sediminis</name>
    <dbReference type="NCBI Taxonomy" id="3066345"/>
    <lineage>
        <taxon>Bacteria</taxon>
        <taxon>Pseudomonadati</taxon>
        <taxon>Pseudomonadota</taxon>
        <taxon>Alphaproteobacteria</taxon>
        <taxon>Rhodobacterales</taxon>
        <taxon>Paracoccaceae</taxon>
        <taxon>Albidovulum</taxon>
    </lineage>
</organism>
<dbReference type="InterPro" id="IPR029016">
    <property type="entry name" value="GAF-like_dom_sf"/>
</dbReference>
<dbReference type="Gene3D" id="2.30.110.10">
    <property type="entry name" value="Electron Transport, Fmn-binding Protein, Chain A"/>
    <property type="match status" value="1"/>
</dbReference>
<dbReference type="EMBL" id="JAOCQF010000001">
    <property type="protein sequence ID" value="MCT8327953.1"/>
    <property type="molecule type" value="Genomic_DNA"/>
</dbReference>
<dbReference type="Proteomes" id="UP001205601">
    <property type="component" value="Unassembled WGS sequence"/>
</dbReference>
<dbReference type="Gene3D" id="3.30.450.40">
    <property type="match status" value="1"/>
</dbReference>
<dbReference type="SUPFAM" id="SSF55781">
    <property type="entry name" value="GAF domain-like"/>
    <property type="match status" value="1"/>
</dbReference>
<sequence>MTQRETVSIGGIRRSLEGILPATLATCDVAGTPNVSLISQVHHVDDLHVALSYQFFNKTRRNMLETRRATVEVIDPITNAQHRLSLEFLETRSSGAIFESMRAKLAGIASHSGMEGVFRLLGADIFRVRAIEHVPSVTLAEPSRPRDLLGAVRKTCARLKGCGDLNELLDATLDCLVEQFAIGHCMILMLDPEADRFYTLASRGYPCSGTGSEIMIGEGIIGVAARERTPIRINHLTADYRYGAAIREAVIRTGIEWQAATEIPFPGLDAPSSQVALPILAGANVFGVLFVESDVAMRYWHDDEDALAVIADVLGTCIQSVSQEGPETEALEEPPPAPAPAQPLAVRHFGRDDSIFLGHDYLIKGVAGAILWRLLREHVATGRTVFNTRELRLDPSLRLPQHAENLDARLVLLRKRLEERDAPIRLEKCGRGQLRLCIAGSITLECAGDGALSADLA</sequence>
<evidence type="ECO:0000313" key="2">
    <source>
        <dbReference type="EMBL" id="MCT8327953.1"/>
    </source>
</evidence>
<feature type="domain" description="GAF" evidence="1">
    <location>
        <begin position="164"/>
        <end position="328"/>
    </location>
</feature>
<keyword evidence="3" id="KW-1185">Reference proteome</keyword>
<protein>
    <submittedName>
        <fullName evidence="2">GAF domain-containing protein</fullName>
    </submittedName>
</protein>
<dbReference type="PANTHER" id="PTHR40660">
    <property type="entry name" value="5'-PHOSPHATE OXIDASE PUTATIVE DOMAIN-CONTAINING PROTEIN-RELATED"/>
    <property type="match status" value="1"/>
</dbReference>
<dbReference type="Pfam" id="PF13185">
    <property type="entry name" value="GAF_2"/>
    <property type="match status" value="1"/>
</dbReference>
<accession>A0ABT2NGA9</accession>
<reference evidence="3" key="1">
    <citation type="submission" date="2023-07" db="EMBL/GenBank/DDBJ databases">
        <title>Defluviimonas sediminis sp. nov., isolated from mangrove sediment.</title>
        <authorList>
            <person name="Liu L."/>
            <person name="Li J."/>
            <person name="Huang Y."/>
            <person name="Pan J."/>
            <person name="Li M."/>
        </authorList>
    </citation>
    <scope>NUCLEOTIDE SEQUENCE [LARGE SCALE GENOMIC DNA]</scope>
    <source>
        <strain evidence="3">FT324</strain>
    </source>
</reference>